<dbReference type="OrthoDB" id="5651611at2"/>
<protein>
    <submittedName>
        <fullName evidence="2">Uncharacterized protein</fullName>
    </submittedName>
</protein>
<organism evidence="2 3">
    <name type="scientific">Legionella massiliensis</name>
    <dbReference type="NCBI Taxonomy" id="1034943"/>
    <lineage>
        <taxon>Bacteria</taxon>
        <taxon>Pseudomonadati</taxon>
        <taxon>Pseudomonadota</taxon>
        <taxon>Gammaproteobacteria</taxon>
        <taxon>Legionellales</taxon>
        <taxon>Legionellaceae</taxon>
        <taxon>Legionella</taxon>
    </lineage>
</organism>
<dbReference type="Proteomes" id="UP000044071">
    <property type="component" value="Unassembled WGS sequence"/>
</dbReference>
<keyword evidence="3" id="KW-1185">Reference proteome</keyword>
<dbReference type="eggNOG" id="COG2755">
    <property type="taxonomic scope" value="Bacteria"/>
</dbReference>
<keyword evidence="1" id="KW-0175">Coiled coil</keyword>
<accession>A0A078KZR8</accession>
<dbReference type="AlphaFoldDB" id="A0A078KZR8"/>
<dbReference type="RefSeq" id="WP_043873856.1">
    <property type="nucleotide sequence ID" value="NZ_CCVW01000002.1"/>
</dbReference>
<name>A0A078KZR8_9GAMM</name>
<feature type="coiled-coil region" evidence="1">
    <location>
        <begin position="376"/>
        <end position="403"/>
    </location>
</feature>
<dbReference type="EMBL" id="CCSB01000002">
    <property type="protein sequence ID" value="CDZ77288.1"/>
    <property type="molecule type" value="Genomic_DNA"/>
</dbReference>
<evidence type="ECO:0000313" key="2">
    <source>
        <dbReference type="EMBL" id="CDZ77288.1"/>
    </source>
</evidence>
<reference evidence="2 3" key="1">
    <citation type="submission" date="2014-06" db="EMBL/GenBank/DDBJ databases">
        <authorList>
            <person name="Urmite Genomes Urmite Genomes"/>
        </authorList>
    </citation>
    <scope>NUCLEOTIDE SEQUENCE [LARGE SCALE GENOMIC DNA]</scope>
</reference>
<evidence type="ECO:0000313" key="3">
    <source>
        <dbReference type="Proteomes" id="UP000044071"/>
    </source>
</evidence>
<sequence length="483" mass="54686">MREWFKRFQSPNTAINFQLKGQTYKKSDFEYLASGSEKHVWKIKDTDQCFFLPNKVKGVWDDRIGAEKAILDFITELGLKTQQFEMIPMVAQEEGKPDATINVLVTKQLQSLCEEESLVIYNPKGLRDRVVGNPPNLRVLREQLRDPIFARKMLRQIVSEYAIAFTFQLPISIIQYTDDSQHFLLELPVNGSSEPPLIRYIFWDVVSDFSGSGWPLVPNLGLLKSGGESSYSSSPIRGLGHLANGVAVAITEMSNNDPNSDTTQTSTFEYCRLLEQDLTAALNDDDFLKQALAQAREKGLIYFNKNLDGLTSIPQDTFVPLIVMAISLENLAVVQRLLSSCPSQYLLDLSEPQMEEIRKASQGYEKSADAVGYLCAEKQRLTAENHRQLAEKLNNESAELKSRFLKEYELQWDADKASWCGIYSFFARSNVDENKSLRELVQHARGLSEQGSGKRSQEVMKRMGWLDENNEVTAEIGNYLSLG</sequence>
<gene>
    <name evidence="2" type="ORF">BN59_01571</name>
</gene>
<evidence type="ECO:0000256" key="1">
    <source>
        <dbReference type="SAM" id="Coils"/>
    </source>
</evidence>
<proteinExistence type="predicted"/>